<name>A0A2Z6NXL0_TRISU</name>
<evidence type="ECO:0000313" key="3">
    <source>
        <dbReference type="Proteomes" id="UP000242715"/>
    </source>
</evidence>
<dbReference type="Proteomes" id="UP000242715">
    <property type="component" value="Unassembled WGS sequence"/>
</dbReference>
<feature type="domain" description="Reverse transcriptase zinc-binding" evidence="1">
    <location>
        <begin position="182"/>
        <end position="252"/>
    </location>
</feature>
<gene>
    <name evidence="2" type="ORF">TSUD_206010</name>
</gene>
<proteinExistence type="predicted"/>
<dbReference type="PANTHER" id="PTHR36617:SF5">
    <property type="entry name" value="OS05G0421675 PROTEIN"/>
    <property type="match status" value="1"/>
</dbReference>
<protein>
    <recommendedName>
        <fullName evidence="1">Reverse transcriptase zinc-binding domain-containing protein</fullName>
    </recommendedName>
</protein>
<dbReference type="Pfam" id="PF13966">
    <property type="entry name" value="zf-RVT"/>
    <property type="match status" value="1"/>
</dbReference>
<organism evidence="2 3">
    <name type="scientific">Trifolium subterraneum</name>
    <name type="common">Subterranean clover</name>
    <dbReference type="NCBI Taxonomy" id="3900"/>
    <lineage>
        <taxon>Eukaryota</taxon>
        <taxon>Viridiplantae</taxon>
        <taxon>Streptophyta</taxon>
        <taxon>Embryophyta</taxon>
        <taxon>Tracheophyta</taxon>
        <taxon>Spermatophyta</taxon>
        <taxon>Magnoliopsida</taxon>
        <taxon>eudicotyledons</taxon>
        <taxon>Gunneridae</taxon>
        <taxon>Pentapetalae</taxon>
        <taxon>rosids</taxon>
        <taxon>fabids</taxon>
        <taxon>Fabales</taxon>
        <taxon>Fabaceae</taxon>
        <taxon>Papilionoideae</taxon>
        <taxon>50 kb inversion clade</taxon>
        <taxon>NPAAA clade</taxon>
        <taxon>Hologalegina</taxon>
        <taxon>IRL clade</taxon>
        <taxon>Trifolieae</taxon>
        <taxon>Trifolium</taxon>
    </lineage>
</organism>
<evidence type="ECO:0000259" key="1">
    <source>
        <dbReference type="Pfam" id="PF13966"/>
    </source>
</evidence>
<sequence length="332" mass="37476">MLFLSSKLPQEYGGLGVRQLREFNVALLGKWCWRMLVDREDLWFRVLAARYGLERGRLCVGGTSGSTWWREIAHLRDGGNALGGWFGENVVRKVGDGTDTFFWTDPWVEGTSLCERFGRLFDLAKNKSVSVAEMFLRGWGAAGEGWVWRRPLRAWEEKLLGECHALLLPISILTTQDAVHLDDAAGLIWHPQVPLKVSILAWRLLRDRLPTKVNLITRGILPAVAHYCVSGCGEEESAQHLFLSCSTFGSLWSLVSSWIGSSLVMAQTFSDHFVQFTIFQQVVPVHDVLLCNSYGLLACRLYGQNEIIDCFEALQTLHCICWTRLRLFPTGG</sequence>
<dbReference type="AlphaFoldDB" id="A0A2Z6NXL0"/>
<accession>A0A2Z6NXL0</accession>
<evidence type="ECO:0000313" key="2">
    <source>
        <dbReference type="EMBL" id="GAU34797.1"/>
    </source>
</evidence>
<reference evidence="3" key="1">
    <citation type="journal article" date="2017" name="Front. Plant Sci.">
        <title>Climate Clever Clovers: New Paradigm to Reduce the Environmental Footprint of Ruminants by Breeding Low Methanogenic Forages Utilizing Haplotype Variation.</title>
        <authorList>
            <person name="Kaur P."/>
            <person name="Appels R."/>
            <person name="Bayer P.E."/>
            <person name="Keeble-Gagnere G."/>
            <person name="Wang J."/>
            <person name="Hirakawa H."/>
            <person name="Shirasawa K."/>
            <person name="Vercoe P."/>
            <person name="Stefanova K."/>
            <person name="Durmic Z."/>
            <person name="Nichols P."/>
            <person name="Revell C."/>
            <person name="Isobe S.N."/>
            <person name="Edwards D."/>
            <person name="Erskine W."/>
        </authorList>
    </citation>
    <scope>NUCLEOTIDE SEQUENCE [LARGE SCALE GENOMIC DNA]</scope>
    <source>
        <strain evidence="3">cv. Daliak</strain>
    </source>
</reference>
<keyword evidence="3" id="KW-1185">Reference proteome</keyword>
<dbReference type="EMBL" id="DF973566">
    <property type="protein sequence ID" value="GAU34797.1"/>
    <property type="molecule type" value="Genomic_DNA"/>
</dbReference>
<dbReference type="InterPro" id="IPR026960">
    <property type="entry name" value="RVT-Znf"/>
</dbReference>
<dbReference type="PANTHER" id="PTHR36617">
    <property type="entry name" value="PROTEIN, PUTATIVE-RELATED"/>
    <property type="match status" value="1"/>
</dbReference>
<dbReference type="OrthoDB" id="1436790at2759"/>